<dbReference type="OrthoDB" id="3256662at2759"/>
<evidence type="ECO:0000313" key="1">
    <source>
        <dbReference type="EMBL" id="KIJ06487.1"/>
    </source>
</evidence>
<sequence length="392" mass="44980">MSLFEWSTPERRIGDRDLPIIPNEIHLIIFEHIAPTSTRLSSEQILTLSNLSRICRFFANLCLPRIFEYLEFSGSIFSGDGILPSLDKDAAHMASRLRMLCEQILAKEPRALSIAQCVKVCRFTDWEFGVKAPRAVHPFTRLYVSGMAHMKNIRKIEFFRSSVKNAHWDVITILESLEELSFAQCNFMYPGKRLKVNVPCLRVHRCSSYRQLSAAIDPRHLRTLTMDHDFADRVDWFSETALTELCVYDDTAPVTTASRTRIKRLLCQIPRSIQVLKLPFHTFYNFDESLFGDPAWKKMPLLCVLTLEELWRGPGIAPMTVVRMICEGIRVLRGLQSFTFKTWEPGLAGVVSSVEVRNTIQEQFNDIPGLNFVDICGTAVRLVDGEWMDVRD</sequence>
<dbReference type="HOGENOM" id="CLU_754592_0_0_1"/>
<evidence type="ECO:0008006" key="3">
    <source>
        <dbReference type="Google" id="ProtNLM"/>
    </source>
</evidence>
<dbReference type="AlphaFoldDB" id="A0A0C9TE76"/>
<dbReference type="Proteomes" id="UP000053647">
    <property type="component" value="Unassembled WGS sequence"/>
</dbReference>
<reference evidence="2" key="2">
    <citation type="submission" date="2015-01" db="EMBL/GenBank/DDBJ databases">
        <title>Evolutionary Origins and Diversification of the Mycorrhizal Mutualists.</title>
        <authorList>
            <consortium name="DOE Joint Genome Institute"/>
            <consortium name="Mycorrhizal Genomics Consortium"/>
            <person name="Kohler A."/>
            <person name="Kuo A."/>
            <person name="Nagy L.G."/>
            <person name="Floudas D."/>
            <person name="Copeland A."/>
            <person name="Barry K.W."/>
            <person name="Cichocki N."/>
            <person name="Veneault-Fourrey C."/>
            <person name="LaButti K."/>
            <person name="Lindquist E.A."/>
            <person name="Lipzen A."/>
            <person name="Lundell T."/>
            <person name="Morin E."/>
            <person name="Murat C."/>
            <person name="Riley R."/>
            <person name="Ohm R."/>
            <person name="Sun H."/>
            <person name="Tunlid A."/>
            <person name="Henrissat B."/>
            <person name="Grigoriev I.V."/>
            <person name="Hibbett D.S."/>
            <person name="Martin F."/>
        </authorList>
    </citation>
    <scope>NUCLEOTIDE SEQUENCE [LARGE SCALE GENOMIC DNA]</scope>
    <source>
        <strain evidence="2">ATCC 200175</strain>
    </source>
</reference>
<name>A0A0C9TE76_PAXIN</name>
<reference evidence="1 2" key="1">
    <citation type="submission" date="2014-06" db="EMBL/GenBank/DDBJ databases">
        <authorList>
            <consortium name="DOE Joint Genome Institute"/>
            <person name="Kuo A."/>
            <person name="Kohler A."/>
            <person name="Nagy L.G."/>
            <person name="Floudas D."/>
            <person name="Copeland A."/>
            <person name="Barry K.W."/>
            <person name="Cichocki N."/>
            <person name="Veneault-Fourrey C."/>
            <person name="LaButti K."/>
            <person name="Lindquist E.A."/>
            <person name="Lipzen A."/>
            <person name="Lundell T."/>
            <person name="Morin E."/>
            <person name="Murat C."/>
            <person name="Sun H."/>
            <person name="Tunlid A."/>
            <person name="Henrissat B."/>
            <person name="Grigoriev I.V."/>
            <person name="Hibbett D.S."/>
            <person name="Martin F."/>
            <person name="Nordberg H.P."/>
            <person name="Cantor M.N."/>
            <person name="Hua S.X."/>
        </authorList>
    </citation>
    <scope>NUCLEOTIDE SEQUENCE [LARGE SCALE GENOMIC DNA]</scope>
    <source>
        <strain evidence="1 2">ATCC 200175</strain>
    </source>
</reference>
<gene>
    <name evidence="1" type="ORF">PAXINDRAFT_20323</name>
</gene>
<dbReference type="EMBL" id="KN820301">
    <property type="protein sequence ID" value="KIJ06487.1"/>
    <property type="molecule type" value="Genomic_DNA"/>
</dbReference>
<proteinExistence type="predicted"/>
<accession>A0A0C9TE76</accession>
<evidence type="ECO:0000313" key="2">
    <source>
        <dbReference type="Proteomes" id="UP000053647"/>
    </source>
</evidence>
<protein>
    <recommendedName>
        <fullName evidence="3">F-box domain-containing protein</fullName>
    </recommendedName>
</protein>
<organism evidence="1 2">
    <name type="scientific">Paxillus involutus ATCC 200175</name>
    <dbReference type="NCBI Taxonomy" id="664439"/>
    <lineage>
        <taxon>Eukaryota</taxon>
        <taxon>Fungi</taxon>
        <taxon>Dikarya</taxon>
        <taxon>Basidiomycota</taxon>
        <taxon>Agaricomycotina</taxon>
        <taxon>Agaricomycetes</taxon>
        <taxon>Agaricomycetidae</taxon>
        <taxon>Boletales</taxon>
        <taxon>Paxilineae</taxon>
        <taxon>Paxillaceae</taxon>
        <taxon>Paxillus</taxon>
    </lineage>
</organism>
<keyword evidence="2" id="KW-1185">Reference proteome</keyword>